<proteinExistence type="predicted"/>
<sequence>MPRYTVAYRHVSTYLSLKEAMVGLHSYDAFRYVTAYNYGPTSNGKVYRCISHERCKRRLRVIEVNKEDSEIPVTFQLAVAGMHGTQISNRKRVGIDRSVKAEVDGLLARGFEPKKCRLTLEEKYAKQPAILVKLPSESQMRNRLLTLKKYGKRILDAAPDTDLTWRTVSPQNLLVAEEDTCEDAKSSDSEWVDEDSNPTAEVFKSREKYKSVNETDRYDKKKLMEEFTALPGRPVLWRILKKTGYTNDNDDTMVTEWITGQVVGWQTSETLPTKWVVRFTDGEKRRVELEELVDQIRASAQQGLNVTGRSLDF</sequence>
<evidence type="ECO:0000313" key="1">
    <source>
        <dbReference type="EMBL" id="CAH0475575.1"/>
    </source>
</evidence>
<name>A0AAU9KSQ1_9STRA</name>
<organism evidence="1 2">
    <name type="scientific">Peronospora belbahrii</name>
    <dbReference type="NCBI Taxonomy" id="622444"/>
    <lineage>
        <taxon>Eukaryota</taxon>
        <taxon>Sar</taxon>
        <taxon>Stramenopiles</taxon>
        <taxon>Oomycota</taxon>
        <taxon>Peronosporomycetes</taxon>
        <taxon>Peronosporales</taxon>
        <taxon>Peronosporaceae</taxon>
        <taxon>Peronospora</taxon>
    </lineage>
</organism>
<gene>
    <name evidence="1" type="ORF">PBS003_LOCUS2388</name>
</gene>
<dbReference type="Proteomes" id="UP001160483">
    <property type="component" value="Unassembled WGS sequence"/>
</dbReference>
<reference evidence="1" key="1">
    <citation type="submission" date="2021-11" db="EMBL/GenBank/DDBJ databases">
        <authorList>
            <person name="Islam A."/>
            <person name="Islam S."/>
            <person name="Flora M.S."/>
            <person name="Rahman M."/>
            <person name="Ziaur R.M."/>
            <person name="Epstein J.H."/>
            <person name="Hassan M."/>
            <person name="Klassen M."/>
            <person name="Woodard K."/>
            <person name="Webb A."/>
            <person name="Webby R.J."/>
            <person name="El Zowalaty M.E."/>
        </authorList>
    </citation>
    <scope>NUCLEOTIDE SEQUENCE</scope>
    <source>
        <strain evidence="1">Pbs3</strain>
    </source>
</reference>
<comment type="caution">
    <text evidence="1">The sequence shown here is derived from an EMBL/GenBank/DDBJ whole genome shotgun (WGS) entry which is preliminary data.</text>
</comment>
<dbReference type="EMBL" id="CAKKTJ010000128">
    <property type="protein sequence ID" value="CAH0475575.1"/>
    <property type="molecule type" value="Genomic_DNA"/>
</dbReference>
<evidence type="ECO:0000313" key="2">
    <source>
        <dbReference type="Proteomes" id="UP001160483"/>
    </source>
</evidence>
<dbReference type="AlphaFoldDB" id="A0AAU9KSQ1"/>
<accession>A0AAU9KSQ1</accession>
<protein>
    <submittedName>
        <fullName evidence="1">Uncharacterized protein</fullName>
    </submittedName>
</protein>